<accession>A0A9X6RNS4</accession>
<evidence type="ECO:0000313" key="3">
    <source>
        <dbReference type="Proteomes" id="UP000192578"/>
    </source>
</evidence>
<sequence length="115" mass="12889">MGHLTSTFTLEWPPWNGHPGMGHPGVGHPEVPAWMGHPGWATWKWPPWSGPPCGMGHLGIFFWASSKMFQDGVKDVFYGMVCRKRTASVEPSRFFTGTRRGTEGSIHPDHSQTRM</sequence>
<feature type="region of interest" description="Disordered" evidence="1">
    <location>
        <begin position="93"/>
        <end position="115"/>
    </location>
</feature>
<organism evidence="2 3">
    <name type="scientific">Hypsibius exemplaris</name>
    <name type="common">Freshwater tardigrade</name>
    <dbReference type="NCBI Taxonomy" id="2072580"/>
    <lineage>
        <taxon>Eukaryota</taxon>
        <taxon>Metazoa</taxon>
        <taxon>Ecdysozoa</taxon>
        <taxon>Tardigrada</taxon>
        <taxon>Eutardigrada</taxon>
        <taxon>Parachela</taxon>
        <taxon>Hypsibioidea</taxon>
        <taxon>Hypsibiidae</taxon>
        <taxon>Hypsibius</taxon>
    </lineage>
</organism>
<dbReference type="Proteomes" id="UP000192578">
    <property type="component" value="Unassembled WGS sequence"/>
</dbReference>
<feature type="compositionally biased region" description="Basic and acidic residues" evidence="1">
    <location>
        <begin position="100"/>
        <end position="115"/>
    </location>
</feature>
<evidence type="ECO:0000256" key="1">
    <source>
        <dbReference type="SAM" id="MobiDB-lite"/>
    </source>
</evidence>
<proteinExistence type="predicted"/>
<reference evidence="3" key="1">
    <citation type="submission" date="2017-01" db="EMBL/GenBank/DDBJ databases">
        <title>Comparative genomics of anhydrobiosis in the tardigrade Hypsibius dujardini.</title>
        <authorList>
            <person name="Yoshida Y."/>
            <person name="Koutsovoulos G."/>
            <person name="Laetsch D."/>
            <person name="Stevens L."/>
            <person name="Kumar S."/>
            <person name="Horikawa D."/>
            <person name="Ishino K."/>
            <person name="Komine S."/>
            <person name="Tomita M."/>
            <person name="Blaxter M."/>
            <person name="Arakawa K."/>
        </authorList>
    </citation>
    <scope>NUCLEOTIDE SEQUENCE [LARGE SCALE GENOMIC DNA]</scope>
    <source>
        <strain evidence="3">Z151</strain>
    </source>
</reference>
<comment type="caution">
    <text evidence="2">The sequence shown here is derived from an EMBL/GenBank/DDBJ whole genome shotgun (WGS) entry which is preliminary data.</text>
</comment>
<dbReference type="AlphaFoldDB" id="A0A9X6RNS4"/>
<evidence type="ECO:0000313" key="2">
    <source>
        <dbReference type="EMBL" id="OWA54693.1"/>
    </source>
</evidence>
<name>A0A9X6RNS4_HYPEX</name>
<keyword evidence="3" id="KW-1185">Reference proteome</keyword>
<dbReference type="EMBL" id="MTYJ01000443">
    <property type="protein sequence ID" value="OWA54693.1"/>
    <property type="molecule type" value="Genomic_DNA"/>
</dbReference>
<protein>
    <submittedName>
        <fullName evidence="2">Uncharacterized protein</fullName>
    </submittedName>
</protein>
<gene>
    <name evidence="2" type="ORF">BV898_19094</name>
</gene>